<gene>
    <name evidence="8" type="ordered locus">Tola_2600</name>
</gene>
<dbReference type="EMBL" id="CP001616">
    <property type="protein sequence ID" value="ACQ94194.1"/>
    <property type="molecule type" value="Genomic_DNA"/>
</dbReference>
<dbReference type="NCBIfam" id="TIGR00126">
    <property type="entry name" value="deoC"/>
    <property type="match status" value="1"/>
</dbReference>
<reference evidence="8 9" key="2">
    <citation type="journal article" date="2011" name="Stand. Genomic Sci.">
        <title>Complete genome sequence of Tolumonas auensis type strain (TA 4).</title>
        <authorList>
            <person name="Chertkov O."/>
            <person name="Copeland A."/>
            <person name="Lucas S."/>
            <person name="Lapidus A."/>
            <person name="Berry K.W."/>
            <person name="Detter J.C."/>
            <person name="Del Rio T.G."/>
            <person name="Hammon N."/>
            <person name="Dalin E."/>
            <person name="Tice H."/>
            <person name="Pitluck S."/>
            <person name="Richardson P."/>
            <person name="Bruce D."/>
            <person name="Goodwin L."/>
            <person name="Han C."/>
            <person name="Tapia R."/>
            <person name="Saunders E."/>
            <person name="Schmutz J."/>
            <person name="Brettin T."/>
            <person name="Larimer F."/>
            <person name="Land M."/>
            <person name="Hauser L."/>
            <person name="Spring S."/>
            <person name="Rohde M."/>
            <person name="Kyrpides N.C."/>
            <person name="Ivanova N."/>
            <person name="Goker M."/>
            <person name="Beller H.R."/>
            <person name="Klenk H.P."/>
            <person name="Woyke T."/>
        </authorList>
    </citation>
    <scope>NUCLEOTIDE SEQUENCE [LARGE SCALE GENOMIC DNA]</scope>
    <source>
        <strain evidence="9">DSM 9187 / TA4</strain>
    </source>
</reference>
<dbReference type="Pfam" id="PF01791">
    <property type="entry name" value="DeoC"/>
    <property type="match status" value="1"/>
</dbReference>
<dbReference type="Proteomes" id="UP000009073">
    <property type="component" value="Chromosome"/>
</dbReference>
<protein>
    <recommendedName>
        <fullName evidence="3 7">Deoxyribose-phosphate aldolase</fullName>
        <ecNumber evidence="3 7">4.1.2.4</ecNumber>
    </recommendedName>
</protein>
<dbReference type="GO" id="GO:0009264">
    <property type="term" value="P:deoxyribonucleotide catabolic process"/>
    <property type="evidence" value="ECO:0007669"/>
    <property type="project" value="UniProtKB-UniRule"/>
</dbReference>
<dbReference type="PANTHER" id="PTHR10889">
    <property type="entry name" value="DEOXYRIBOSE-PHOSPHATE ALDOLASE"/>
    <property type="match status" value="1"/>
</dbReference>
<organism evidence="8 9">
    <name type="scientific">Tolumonas auensis (strain DSM 9187 / NBRC 110442 / TA 4)</name>
    <dbReference type="NCBI Taxonomy" id="595494"/>
    <lineage>
        <taxon>Bacteria</taxon>
        <taxon>Pseudomonadati</taxon>
        <taxon>Pseudomonadota</taxon>
        <taxon>Gammaproteobacteria</taxon>
        <taxon>Aeromonadales</taxon>
        <taxon>Aeromonadaceae</taxon>
        <taxon>Tolumonas</taxon>
    </lineage>
</organism>
<dbReference type="EC" id="4.1.2.4" evidence="3 7"/>
<dbReference type="STRING" id="595494.Tola_2600"/>
<dbReference type="GO" id="GO:0005737">
    <property type="term" value="C:cytoplasm"/>
    <property type="evidence" value="ECO:0007669"/>
    <property type="project" value="InterPro"/>
</dbReference>
<dbReference type="SUPFAM" id="SSF51569">
    <property type="entry name" value="Aldolase"/>
    <property type="match status" value="1"/>
</dbReference>
<dbReference type="eggNOG" id="COG0274">
    <property type="taxonomic scope" value="Bacteria"/>
</dbReference>
<name>C4LAZ1_TOLAT</name>
<dbReference type="InterPro" id="IPR013785">
    <property type="entry name" value="Aldolase_TIM"/>
</dbReference>
<sequence length="256" mass="26804">MPDLQQAAQRALQLMDLTTLNDNDTDATVIALCRQAKTAAGMTAAVCVYPRFVPVARQTLREIGAADVRVATVTNFPHGNDNIEIAVAETKAAVAYGADEVDVVFPYRALMAGNRDVGSELVKACKAACGEHVLLKVIIESGELGTPELIRSASEIAIAAGADFIKTSTGKVPVNATLEAAKIMLQVIKEKNPAVGFKAAGGVKNAAQAAEYLALAATVLGDEWISARTFRFGASSLLADLLTTLGHQSRTASSGY</sequence>
<comment type="catalytic activity">
    <reaction evidence="6">
        <text>2-deoxy-D-ribose 5-phosphate = D-glyceraldehyde 3-phosphate + acetaldehyde</text>
        <dbReference type="Rhea" id="RHEA:12821"/>
        <dbReference type="ChEBI" id="CHEBI:15343"/>
        <dbReference type="ChEBI" id="CHEBI:59776"/>
        <dbReference type="ChEBI" id="CHEBI:62877"/>
        <dbReference type="EC" id="4.1.2.4"/>
    </reaction>
</comment>
<reference evidence="9" key="1">
    <citation type="submission" date="2009-05" db="EMBL/GenBank/DDBJ databases">
        <title>Complete sequence of Tolumonas auensis DSM 9187.</title>
        <authorList>
            <consortium name="US DOE Joint Genome Institute"/>
            <person name="Lucas S."/>
            <person name="Copeland A."/>
            <person name="Lapidus A."/>
            <person name="Glavina del Rio T."/>
            <person name="Tice H."/>
            <person name="Bruce D."/>
            <person name="Goodwin L."/>
            <person name="Pitluck S."/>
            <person name="Chertkov O."/>
            <person name="Brettin T."/>
            <person name="Detter J.C."/>
            <person name="Han C."/>
            <person name="Larimer F."/>
            <person name="Land M."/>
            <person name="Hauser L."/>
            <person name="Kyrpides N."/>
            <person name="Mikhailova N."/>
            <person name="Spring S."/>
            <person name="Beller H."/>
        </authorList>
    </citation>
    <scope>NUCLEOTIDE SEQUENCE [LARGE SCALE GENOMIC DNA]</scope>
    <source>
        <strain evidence="9">DSM 9187 / TA4</strain>
    </source>
</reference>
<evidence type="ECO:0000256" key="6">
    <source>
        <dbReference type="ARBA" id="ARBA00048791"/>
    </source>
</evidence>
<dbReference type="InterPro" id="IPR011343">
    <property type="entry name" value="DeoC"/>
</dbReference>
<keyword evidence="4 8" id="KW-0456">Lyase</keyword>
<dbReference type="AlphaFoldDB" id="C4LAZ1"/>
<evidence type="ECO:0000256" key="4">
    <source>
        <dbReference type="ARBA" id="ARBA00023239"/>
    </source>
</evidence>
<dbReference type="CDD" id="cd00959">
    <property type="entry name" value="DeoC"/>
    <property type="match status" value="1"/>
</dbReference>
<evidence type="ECO:0000313" key="9">
    <source>
        <dbReference type="Proteomes" id="UP000009073"/>
    </source>
</evidence>
<dbReference type="RefSeq" id="WP_015879643.1">
    <property type="nucleotide sequence ID" value="NC_012691.1"/>
</dbReference>
<keyword evidence="5" id="KW-0704">Schiff base</keyword>
<dbReference type="KEGG" id="tau:Tola_2600"/>
<proteinExistence type="inferred from homology"/>
<evidence type="ECO:0000256" key="3">
    <source>
        <dbReference type="ARBA" id="ARBA00012515"/>
    </source>
</evidence>
<evidence type="ECO:0000256" key="2">
    <source>
        <dbReference type="ARBA" id="ARBA00009473"/>
    </source>
</evidence>
<dbReference type="PANTHER" id="PTHR10889:SF3">
    <property type="entry name" value="DEOXYRIBOSE-PHOSPHATE ALDOLASE"/>
    <property type="match status" value="1"/>
</dbReference>
<dbReference type="PIRSF" id="PIRSF001357">
    <property type="entry name" value="DeoC"/>
    <property type="match status" value="1"/>
</dbReference>
<dbReference type="SMART" id="SM01133">
    <property type="entry name" value="DeoC"/>
    <property type="match status" value="1"/>
</dbReference>
<keyword evidence="9" id="KW-1185">Reference proteome</keyword>
<evidence type="ECO:0000256" key="7">
    <source>
        <dbReference type="NCBIfam" id="TIGR00126"/>
    </source>
</evidence>
<dbReference type="GO" id="GO:0016052">
    <property type="term" value="P:carbohydrate catabolic process"/>
    <property type="evidence" value="ECO:0007669"/>
    <property type="project" value="TreeGrafter"/>
</dbReference>
<evidence type="ECO:0000313" key="8">
    <source>
        <dbReference type="EMBL" id="ACQ94194.1"/>
    </source>
</evidence>
<dbReference type="OrthoDB" id="6579831at2"/>
<dbReference type="InterPro" id="IPR002915">
    <property type="entry name" value="DeoC/FbaB/LacD_aldolase"/>
</dbReference>
<dbReference type="Gene3D" id="3.20.20.70">
    <property type="entry name" value="Aldolase class I"/>
    <property type="match status" value="1"/>
</dbReference>
<evidence type="ECO:0000256" key="1">
    <source>
        <dbReference type="ARBA" id="ARBA00004816"/>
    </source>
</evidence>
<accession>C4LAZ1</accession>
<dbReference type="HOGENOM" id="CLU_053595_3_1_6"/>
<dbReference type="GO" id="GO:0004139">
    <property type="term" value="F:deoxyribose-phosphate aldolase activity"/>
    <property type="evidence" value="ECO:0007669"/>
    <property type="project" value="UniProtKB-UniRule"/>
</dbReference>
<comment type="similarity">
    <text evidence="2">Belongs to the DeoC/FbaB aldolase family. DeoC type 2 subfamily.</text>
</comment>
<comment type="pathway">
    <text evidence="1">Carbohydrate degradation; 2-deoxy-D-ribose 1-phosphate degradation; D-glyceraldehyde 3-phosphate and acetaldehyde from 2-deoxy-alpha-D-ribose 1-phosphate: step 2/2.</text>
</comment>
<evidence type="ECO:0000256" key="5">
    <source>
        <dbReference type="ARBA" id="ARBA00023270"/>
    </source>
</evidence>